<dbReference type="Pfam" id="PF13426">
    <property type="entry name" value="PAS_9"/>
    <property type="match status" value="2"/>
</dbReference>
<dbReference type="CDD" id="cd01948">
    <property type="entry name" value="EAL"/>
    <property type="match status" value="1"/>
</dbReference>
<dbReference type="InterPro" id="IPR029787">
    <property type="entry name" value="Nucleotide_cyclase"/>
</dbReference>
<feature type="domain" description="EAL" evidence="3">
    <location>
        <begin position="562"/>
        <end position="816"/>
    </location>
</feature>
<dbReference type="SMART" id="SM00052">
    <property type="entry name" value="EAL"/>
    <property type="match status" value="1"/>
</dbReference>
<dbReference type="Proteomes" id="UP000198284">
    <property type="component" value="Unassembled WGS sequence"/>
</dbReference>
<dbReference type="OrthoDB" id="9813903at2"/>
<dbReference type="SUPFAM" id="SSF141868">
    <property type="entry name" value="EAL domain-like"/>
    <property type="match status" value="1"/>
</dbReference>
<dbReference type="SMART" id="SM00091">
    <property type="entry name" value="PAS"/>
    <property type="match status" value="2"/>
</dbReference>
<dbReference type="Pfam" id="PF00563">
    <property type="entry name" value="EAL"/>
    <property type="match status" value="1"/>
</dbReference>
<dbReference type="PANTHER" id="PTHR44757">
    <property type="entry name" value="DIGUANYLATE CYCLASE DGCP"/>
    <property type="match status" value="1"/>
</dbReference>
<keyword evidence="6" id="KW-1185">Reference proteome</keyword>
<dbReference type="Gene3D" id="2.10.70.100">
    <property type="match status" value="1"/>
</dbReference>
<accession>A0A239BV67</accession>
<dbReference type="Pfam" id="PF08448">
    <property type="entry name" value="PAS_4"/>
    <property type="match status" value="1"/>
</dbReference>
<dbReference type="InterPro" id="IPR000014">
    <property type="entry name" value="PAS"/>
</dbReference>
<feature type="domain" description="PAS" evidence="1">
    <location>
        <begin position="267"/>
        <end position="318"/>
    </location>
</feature>
<dbReference type="NCBIfam" id="TIGR00254">
    <property type="entry name" value="GGDEF"/>
    <property type="match status" value="1"/>
</dbReference>
<reference evidence="5 6" key="1">
    <citation type="submission" date="2017-06" db="EMBL/GenBank/DDBJ databases">
        <authorList>
            <person name="Kim H.J."/>
            <person name="Triplett B.A."/>
        </authorList>
    </citation>
    <scope>NUCLEOTIDE SEQUENCE [LARGE SCALE GENOMIC DNA]</scope>
    <source>
        <strain evidence="5 6">U15</strain>
    </source>
</reference>
<dbReference type="InterPro" id="IPR000700">
    <property type="entry name" value="PAS-assoc_C"/>
</dbReference>
<dbReference type="CDD" id="cd00130">
    <property type="entry name" value="PAS"/>
    <property type="match status" value="1"/>
</dbReference>
<dbReference type="SUPFAM" id="SSF55073">
    <property type="entry name" value="Nucleotide cyclase"/>
    <property type="match status" value="1"/>
</dbReference>
<dbReference type="InterPro" id="IPR001633">
    <property type="entry name" value="EAL_dom"/>
</dbReference>
<dbReference type="PROSITE" id="PS50887">
    <property type="entry name" value="GGDEF"/>
    <property type="match status" value="1"/>
</dbReference>
<dbReference type="PROSITE" id="PS50113">
    <property type="entry name" value="PAC"/>
    <property type="match status" value="1"/>
</dbReference>
<dbReference type="InterPro" id="IPR000160">
    <property type="entry name" value="GGDEF_dom"/>
</dbReference>
<dbReference type="PANTHER" id="PTHR44757:SF2">
    <property type="entry name" value="BIOFILM ARCHITECTURE MAINTENANCE PROTEIN MBAA"/>
    <property type="match status" value="1"/>
</dbReference>
<evidence type="ECO:0000259" key="1">
    <source>
        <dbReference type="PROSITE" id="PS50112"/>
    </source>
</evidence>
<evidence type="ECO:0000259" key="2">
    <source>
        <dbReference type="PROSITE" id="PS50113"/>
    </source>
</evidence>
<dbReference type="InterPro" id="IPR035919">
    <property type="entry name" value="EAL_sf"/>
</dbReference>
<gene>
    <name evidence="5" type="ORF">SAMN06265795_101108</name>
</gene>
<dbReference type="SUPFAM" id="SSF55785">
    <property type="entry name" value="PYP-like sensor domain (PAS domain)"/>
    <property type="match status" value="3"/>
</dbReference>
<proteinExistence type="predicted"/>
<dbReference type="InterPro" id="IPR013656">
    <property type="entry name" value="PAS_4"/>
</dbReference>
<dbReference type="NCBIfam" id="TIGR00229">
    <property type="entry name" value="sensory_box"/>
    <property type="match status" value="1"/>
</dbReference>
<dbReference type="InterPro" id="IPR052155">
    <property type="entry name" value="Biofilm_reg_signaling"/>
</dbReference>
<evidence type="ECO:0000259" key="3">
    <source>
        <dbReference type="PROSITE" id="PS50883"/>
    </source>
</evidence>
<dbReference type="EMBL" id="FZOT01000001">
    <property type="protein sequence ID" value="SNS11917.1"/>
    <property type="molecule type" value="Genomic_DNA"/>
</dbReference>
<dbReference type="AlphaFoldDB" id="A0A239BV67"/>
<dbReference type="InterPro" id="IPR043128">
    <property type="entry name" value="Rev_trsase/Diguanyl_cyclase"/>
</dbReference>
<dbReference type="Gene3D" id="3.20.20.450">
    <property type="entry name" value="EAL domain"/>
    <property type="match status" value="1"/>
</dbReference>
<organism evidence="5 6">
    <name type="scientific">Noviherbaspirillum humi</name>
    <dbReference type="NCBI Taxonomy" id="1688639"/>
    <lineage>
        <taxon>Bacteria</taxon>
        <taxon>Pseudomonadati</taxon>
        <taxon>Pseudomonadota</taxon>
        <taxon>Betaproteobacteria</taxon>
        <taxon>Burkholderiales</taxon>
        <taxon>Oxalobacteraceae</taxon>
        <taxon>Noviherbaspirillum</taxon>
    </lineage>
</organism>
<dbReference type="InterPro" id="IPR035965">
    <property type="entry name" value="PAS-like_dom_sf"/>
</dbReference>
<dbReference type="FunFam" id="3.20.20.450:FF:000001">
    <property type="entry name" value="Cyclic di-GMP phosphodiesterase yahA"/>
    <property type="match status" value="1"/>
</dbReference>
<dbReference type="Gene3D" id="3.30.450.20">
    <property type="entry name" value="PAS domain"/>
    <property type="match status" value="3"/>
</dbReference>
<dbReference type="SMART" id="SM00267">
    <property type="entry name" value="GGDEF"/>
    <property type="match status" value="1"/>
</dbReference>
<evidence type="ECO:0000259" key="4">
    <source>
        <dbReference type="PROSITE" id="PS50887"/>
    </source>
</evidence>
<dbReference type="PROSITE" id="PS50883">
    <property type="entry name" value="EAL"/>
    <property type="match status" value="1"/>
</dbReference>
<dbReference type="PROSITE" id="PS50112">
    <property type="entry name" value="PAS"/>
    <property type="match status" value="1"/>
</dbReference>
<name>A0A239BV67_9BURK</name>
<dbReference type="Pfam" id="PF00990">
    <property type="entry name" value="GGDEF"/>
    <property type="match status" value="1"/>
</dbReference>
<protein>
    <submittedName>
        <fullName evidence="5">PAS domain S-box-containing protein/diguanylate cyclase (GGDEF) domain-containing protein</fullName>
    </submittedName>
</protein>
<feature type="domain" description="PAC" evidence="2">
    <location>
        <begin position="214"/>
        <end position="266"/>
    </location>
</feature>
<dbReference type="CDD" id="cd01949">
    <property type="entry name" value="GGDEF"/>
    <property type="match status" value="1"/>
</dbReference>
<evidence type="ECO:0000313" key="6">
    <source>
        <dbReference type="Proteomes" id="UP000198284"/>
    </source>
</evidence>
<evidence type="ECO:0000313" key="5">
    <source>
        <dbReference type="EMBL" id="SNS11917.1"/>
    </source>
</evidence>
<feature type="domain" description="GGDEF" evidence="4">
    <location>
        <begin position="415"/>
        <end position="553"/>
    </location>
</feature>
<dbReference type="Gene3D" id="3.30.70.270">
    <property type="match status" value="1"/>
</dbReference>
<dbReference type="RefSeq" id="WP_089397356.1">
    <property type="nucleotide sequence ID" value="NZ_FZOT01000001.1"/>
</dbReference>
<sequence length="828" mass="90816">MSSILAVLNRPLLGTVEADAAPCALAHCSADGRLTGVNRAFLDLTGYRTDELAALDMQRLMGAAGPVLFEAVCRPLIRNGSNIDEIALDLVCAGGATTPVLMNARALPGAAGLALALFPAKARRAQETRLALREQHLSERELSLKTIGRLAKVGDWRLEFASGATTWSDEAAAILGLPAGFTDTGQAYRRHLDTAAWRELNDAKEAARHSGTPFSHELRIWTVEREARWVRVVGEPVRGLDGTVTGLRGALQDITVKRETLEENRRLHERLTNTLDTITDGFLLMDDGWRFRYVNRAAEAMLRRSRADMLGKTIWEVFPTFRGSETEHRYLAARNSGHVTRFEIQLDAMDLWLEISAYPTTDGLSVYLRDITGRRQAEQEVAQLAYYDSLTALPNRRLLLEKLQALIERQQQVPAYSALLLLDLDGFKDLNDTLGHLAGDELLKAVARRLLDTARPIDTVARLGGDEFVLLLPEIADSADSAQSCAAATAEQVRQLLAHPHLLSGAARHLPASIGVAVINATVTNCSEALRRADLAMYEAKTAGGDLAKTFQPSMQAALERRARLEDDLRRALAANQFELHYQPQADFAGRIVGAEALLRWRHPTDGFIAPLDFIGIAERSGLICDIGAWVLQEACRLLAQMAREPGLADLTLSVNVSARQLAEPEFVGQVLQALVTNDTPPQRLHLELTESVLVANVEDTVAKMGALQRMGVRFQLDDFGTGYSSLAYLKRLPLDALKIDRSFVADLLHDPNDFAIARSVITLAGSLGLSTVAEGVETREQHDLLAQLGCPAYQGYYFCRPLPQAAFLDFVRAHQTPPPVPDAASHR</sequence>